<sequence length="212" mass="23798">MRPIAPFSPRPAASPSSSASTGSAGSVHRDRSRSPRTPVPPMAPAPAPAPGLVYPVPRTPMCDDRRYRSLLSRHRSASYRRLWGPVKRLQSLYPDSNPRGYYAACCKTKLVSCVSPDFRIKLPEIVSKIWRSACLISLHMVRLRLQSFSGETSEEDFVLLPADRAMARFCDMPKDWMDLPRYSEEYIDGVIGFLDFAYDACASWVIFSFNSS</sequence>
<keyword evidence="3" id="KW-1185">Reference proteome</keyword>
<feature type="compositionally biased region" description="Pro residues" evidence="1">
    <location>
        <begin position="37"/>
        <end position="49"/>
    </location>
</feature>
<feature type="compositionally biased region" description="Low complexity" evidence="1">
    <location>
        <begin position="1"/>
        <end position="26"/>
    </location>
</feature>
<name>A0ABU6VJL7_9FABA</name>
<evidence type="ECO:0000313" key="3">
    <source>
        <dbReference type="Proteomes" id="UP001341840"/>
    </source>
</evidence>
<dbReference type="EMBL" id="JASCZI010151529">
    <property type="protein sequence ID" value="MED6173364.1"/>
    <property type="molecule type" value="Genomic_DNA"/>
</dbReference>
<evidence type="ECO:0000313" key="2">
    <source>
        <dbReference type="EMBL" id="MED6173364.1"/>
    </source>
</evidence>
<gene>
    <name evidence="2" type="ORF">PIB30_058600</name>
</gene>
<feature type="region of interest" description="Disordered" evidence="1">
    <location>
        <begin position="1"/>
        <end position="54"/>
    </location>
</feature>
<reference evidence="2 3" key="1">
    <citation type="journal article" date="2023" name="Plants (Basel)">
        <title>Bridging the Gap: Combining Genomics and Transcriptomics Approaches to Understand Stylosanthes scabra, an Orphan Legume from the Brazilian Caatinga.</title>
        <authorList>
            <person name="Ferreira-Neto J.R.C."/>
            <person name="da Silva M.D."/>
            <person name="Binneck E."/>
            <person name="de Melo N.F."/>
            <person name="da Silva R.H."/>
            <person name="de Melo A.L.T.M."/>
            <person name="Pandolfi V."/>
            <person name="Bustamante F.O."/>
            <person name="Brasileiro-Vidal A.C."/>
            <person name="Benko-Iseppon A.M."/>
        </authorList>
    </citation>
    <scope>NUCLEOTIDE SEQUENCE [LARGE SCALE GENOMIC DNA]</scope>
    <source>
        <tissue evidence="2">Leaves</tissue>
    </source>
</reference>
<evidence type="ECO:0000256" key="1">
    <source>
        <dbReference type="SAM" id="MobiDB-lite"/>
    </source>
</evidence>
<dbReference type="Proteomes" id="UP001341840">
    <property type="component" value="Unassembled WGS sequence"/>
</dbReference>
<accession>A0ABU6VJL7</accession>
<organism evidence="2 3">
    <name type="scientific">Stylosanthes scabra</name>
    <dbReference type="NCBI Taxonomy" id="79078"/>
    <lineage>
        <taxon>Eukaryota</taxon>
        <taxon>Viridiplantae</taxon>
        <taxon>Streptophyta</taxon>
        <taxon>Embryophyta</taxon>
        <taxon>Tracheophyta</taxon>
        <taxon>Spermatophyta</taxon>
        <taxon>Magnoliopsida</taxon>
        <taxon>eudicotyledons</taxon>
        <taxon>Gunneridae</taxon>
        <taxon>Pentapetalae</taxon>
        <taxon>rosids</taxon>
        <taxon>fabids</taxon>
        <taxon>Fabales</taxon>
        <taxon>Fabaceae</taxon>
        <taxon>Papilionoideae</taxon>
        <taxon>50 kb inversion clade</taxon>
        <taxon>dalbergioids sensu lato</taxon>
        <taxon>Dalbergieae</taxon>
        <taxon>Pterocarpus clade</taxon>
        <taxon>Stylosanthes</taxon>
    </lineage>
</organism>
<protein>
    <submittedName>
        <fullName evidence="2">Uncharacterized protein</fullName>
    </submittedName>
</protein>
<proteinExistence type="predicted"/>
<comment type="caution">
    <text evidence="2">The sequence shown here is derived from an EMBL/GenBank/DDBJ whole genome shotgun (WGS) entry which is preliminary data.</text>
</comment>